<dbReference type="GO" id="GO:0046872">
    <property type="term" value="F:metal ion binding"/>
    <property type="evidence" value="ECO:0007669"/>
    <property type="project" value="UniProtKB-KW"/>
</dbReference>
<evidence type="ECO:0000313" key="6">
    <source>
        <dbReference type="EMBL" id="SED92464.1"/>
    </source>
</evidence>
<dbReference type="InterPro" id="IPR051013">
    <property type="entry name" value="MBL_superfamily_lactonases"/>
</dbReference>
<gene>
    <name evidence="6" type="ORF">SAMN04490239_9290</name>
</gene>
<dbReference type="OrthoDB" id="3196337at2"/>
<dbReference type="RefSeq" id="WP_072950359.1">
    <property type="nucleotide sequence ID" value="NZ_FNSV01000006.1"/>
</dbReference>
<keyword evidence="2" id="KW-0479">Metal-binding</keyword>
<keyword evidence="4" id="KW-0862">Zinc</keyword>
<evidence type="ECO:0000256" key="2">
    <source>
        <dbReference type="ARBA" id="ARBA00022723"/>
    </source>
</evidence>
<dbReference type="SMART" id="SM00849">
    <property type="entry name" value="Lactamase_B"/>
    <property type="match status" value="1"/>
</dbReference>
<accession>A0A1H5ENG8</accession>
<proteinExistence type="inferred from homology"/>
<evidence type="ECO:0000259" key="5">
    <source>
        <dbReference type="SMART" id="SM00849"/>
    </source>
</evidence>
<dbReference type="CDD" id="cd07742">
    <property type="entry name" value="metallo-hydrolase-like_MBL-fold"/>
    <property type="match status" value="1"/>
</dbReference>
<dbReference type="PANTHER" id="PTHR42978:SF3">
    <property type="entry name" value="BLR3078 PROTEIN"/>
    <property type="match status" value="1"/>
</dbReference>
<reference evidence="7" key="1">
    <citation type="submission" date="2016-10" db="EMBL/GenBank/DDBJ databases">
        <authorList>
            <person name="Varghese N."/>
            <person name="Submissions S."/>
        </authorList>
    </citation>
    <scope>NUCLEOTIDE SEQUENCE [LARGE SCALE GENOMIC DNA]</scope>
    <source>
        <strain evidence="7">DSM 44498</strain>
    </source>
</reference>
<dbReference type="InterPro" id="IPR001279">
    <property type="entry name" value="Metallo-B-lactamas"/>
</dbReference>
<evidence type="ECO:0000256" key="3">
    <source>
        <dbReference type="ARBA" id="ARBA00022801"/>
    </source>
</evidence>
<dbReference type="AlphaFoldDB" id="A0A1H5ENG8"/>
<feature type="domain" description="Metallo-beta-lactamase" evidence="5">
    <location>
        <begin position="24"/>
        <end position="237"/>
    </location>
</feature>
<evidence type="ECO:0000256" key="1">
    <source>
        <dbReference type="ARBA" id="ARBA00007749"/>
    </source>
</evidence>
<evidence type="ECO:0000313" key="7">
    <source>
        <dbReference type="Proteomes" id="UP000183561"/>
    </source>
</evidence>
<organism evidence="6 7">
    <name type="scientific">Rhodococcus koreensis</name>
    <dbReference type="NCBI Taxonomy" id="99653"/>
    <lineage>
        <taxon>Bacteria</taxon>
        <taxon>Bacillati</taxon>
        <taxon>Actinomycetota</taxon>
        <taxon>Actinomycetes</taxon>
        <taxon>Mycobacteriales</taxon>
        <taxon>Nocardiaceae</taxon>
        <taxon>Rhodococcus</taxon>
    </lineage>
</organism>
<dbReference type="EMBL" id="FNSV01000006">
    <property type="protein sequence ID" value="SED92464.1"/>
    <property type="molecule type" value="Genomic_DNA"/>
</dbReference>
<sequence>MSGVRRVHHLNCGSFDSLASGPLVSHVLLCETKDGLVLVDSGIGRSDIASPRSRLGRVALALGPALRVEETAAHQIEALGYQLSDVRHIVATHLDYDHIGGALDFPHATVHTTAAELRTARARRRLPERLRYRRPHVEAITSFQTYDGTGEELLGLPAAHPILGVEDVWLVPMPGHSIGHAGVAVRTSNGWLFHAGDSFYHRAALSSSRSAPISRAAMLCAIELTLASIPAKVRANHQQLRKLAHDPSQRVAVFCAHDAALFDRLRAEQSPIFP</sequence>
<comment type="similarity">
    <text evidence="1">Belongs to the metallo-beta-lactamase superfamily.</text>
</comment>
<dbReference type="Proteomes" id="UP000183561">
    <property type="component" value="Unassembled WGS sequence"/>
</dbReference>
<dbReference type="Gene3D" id="3.60.15.10">
    <property type="entry name" value="Ribonuclease Z/Hydroxyacylglutathione hydrolase-like"/>
    <property type="match status" value="1"/>
</dbReference>
<keyword evidence="7" id="KW-1185">Reference proteome</keyword>
<dbReference type="InterPro" id="IPR036866">
    <property type="entry name" value="RibonucZ/Hydroxyglut_hydro"/>
</dbReference>
<dbReference type="GO" id="GO:0016787">
    <property type="term" value="F:hydrolase activity"/>
    <property type="evidence" value="ECO:0007669"/>
    <property type="project" value="UniProtKB-KW"/>
</dbReference>
<dbReference type="PANTHER" id="PTHR42978">
    <property type="entry name" value="QUORUM-QUENCHING LACTONASE YTNP-RELATED-RELATED"/>
    <property type="match status" value="1"/>
</dbReference>
<evidence type="ECO:0000256" key="4">
    <source>
        <dbReference type="ARBA" id="ARBA00022833"/>
    </source>
</evidence>
<name>A0A1H5ENG8_9NOCA</name>
<protein>
    <submittedName>
        <fullName evidence="6">Metallo-beta-lactamase superfamily protein</fullName>
    </submittedName>
</protein>
<dbReference type="Pfam" id="PF00753">
    <property type="entry name" value="Lactamase_B"/>
    <property type="match status" value="1"/>
</dbReference>
<keyword evidence="3" id="KW-0378">Hydrolase</keyword>
<dbReference type="SUPFAM" id="SSF56281">
    <property type="entry name" value="Metallo-hydrolase/oxidoreductase"/>
    <property type="match status" value="1"/>
</dbReference>